<dbReference type="GO" id="GO:0010027">
    <property type="term" value="P:thylakoid membrane organization"/>
    <property type="evidence" value="ECO:0007669"/>
    <property type="project" value="InterPro"/>
</dbReference>
<dbReference type="Proteomes" id="UP001153555">
    <property type="component" value="Unassembled WGS sequence"/>
</dbReference>
<dbReference type="EMBL" id="CACSLK010027773">
    <property type="protein sequence ID" value="CAA0829225.1"/>
    <property type="molecule type" value="Genomic_DNA"/>
</dbReference>
<keyword evidence="2" id="KW-1185">Reference proteome</keyword>
<reference evidence="1" key="1">
    <citation type="submission" date="2019-12" db="EMBL/GenBank/DDBJ databases">
        <authorList>
            <person name="Scholes J."/>
        </authorList>
    </citation>
    <scope>NUCLEOTIDE SEQUENCE</scope>
</reference>
<name>A0A9N7NEV3_STRHE</name>
<dbReference type="Pfam" id="PF20711">
    <property type="entry name" value="DUF6825"/>
    <property type="match status" value="1"/>
</dbReference>
<gene>
    <name evidence="1" type="ORF">SHERM_24810</name>
</gene>
<dbReference type="GO" id="GO:0009535">
    <property type="term" value="C:chloroplast thylakoid membrane"/>
    <property type="evidence" value="ECO:0007669"/>
    <property type="project" value="TreeGrafter"/>
</dbReference>
<evidence type="ECO:0000313" key="2">
    <source>
        <dbReference type="Proteomes" id="UP001153555"/>
    </source>
</evidence>
<dbReference type="InterPro" id="IPR040003">
    <property type="entry name" value="PG18-like"/>
</dbReference>
<sequence>MLSAVSSPPPSFVNPRASRLCPSTLNVLSSPLQKLPKINFRFNCARDSGENESKTIMDAFFLGKAVGEAISERIESAVGEFLSTIGRLQAEQQKQGRCRGRLELEQQATLAYAIDRRIEPGGDDDLKLYNVADGGDFRGGQGSNHNQQYLGVVSWR</sequence>
<dbReference type="AlphaFoldDB" id="A0A9N7NEV3"/>
<dbReference type="PANTHER" id="PTHR35745:SF1">
    <property type="entry name" value="OS04G0513000 PROTEIN"/>
    <property type="match status" value="1"/>
</dbReference>
<comment type="caution">
    <text evidence="1">The sequence shown here is derived from an EMBL/GenBank/DDBJ whole genome shotgun (WGS) entry which is preliminary data.</text>
</comment>
<protein>
    <submittedName>
        <fullName evidence="1">Uncharacterized protein - chloroplastic</fullName>
    </submittedName>
</protein>
<evidence type="ECO:0000313" key="1">
    <source>
        <dbReference type="EMBL" id="CAA0829225.1"/>
    </source>
</evidence>
<accession>A0A9N7NEV3</accession>
<organism evidence="1 2">
    <name type="scientific">Striga hermonthica</name>
    <name type="common">Purple witchweed</name>
    <name type="synonym">Buchnera hermonthica</name>
    <dbReference type="NCBI Taxonomy" id="68872"/>
    <lineage>
        <taxon>Eukaryota</taxon>
        <taxon>Viridiplantae</taxon>
        <taxon>Streptophyta</taxon>
        <taxon>Embryophyta</taxon>
        <taxon>Tracheophyta</taxon>
        <taxon>Spermatophyta</taxon>
        <taxon>Magnoliopsida</taxon>
        <taxon>eudicotyledons</taxon>
        <taxon>Gunneridae</taxon>
        <taxon>Pentapetalae</taxon>
        <taxon>asterids</taxon>
        <taxon>lamiids</taxon>
        <taxon>Lamiales</taxon>
        <taxon>Orobanchaceae</taxon>
        <taxon>Buchnereae</taxon>
        <taxon>Striga</taxon>
    </lineage>
</organism>
<dbReference type="PANTHER" id="PTHR35745">
    <property type="entry name" value="BNACNNG14650D PROTEIN"/>
    <property type="match status" value="1"/>
</dbReference>
<dbReference type="OrthoDB" id="532061at2759"/>
<proteinExistence type="predicted"/>